<feature type="repeat" description="ANK" evidence="2">
    <location>
        <begin position="867"/>
        <end position="899"/>
    </location>
</feature>
<dbReference type="PROSITE" id="PS50297">
    <property type="entry name" value="ANK_REP_REGION"/>
    <property type="match status" value="4"/>
</dbReference>
<evidence type="ECO:0000313" key="7">
    <source>
        <dbReference type="Proteomes" id="UP000759537"/>
    </source>
</evidence>
<dbReference type="SUPFAM" id="SSF52540">
    <property type="entry name" value="P-loop containing nucleoside triphosphate hydrolases"/>
    <property type="match status" value="1"/>
</dbReference>
<dbReference type="PROSITE" id="PS50088">
    <property type="entry name" value="ANK_REPEAT"/>
    <property type="match status" value="5"/>
</dbReference>
<dbReference type="Gene3D" id="3.40.50.300">
    <property type="entry name" value="P-loop containing nucleotide triphosphate hydrolases"/>
    <property type="match status" value="1"/>
</dbReference>
<dbReference type="InterPro" id="IPR027417">
    <property type="entry name" value="P-loop_NTPase"/>
</dbReference>
<dbReference type="Pfam" id="PF17109">
    <property type="entry name" value="Goodbye"/>
    <property type="match status" value="1"/>
</dbReference>
<dbReference type="EMBL" id="WHVB01000074">
    <property type="protein sequence ID" value="KAF8463248.1"/>
    <property type="molecule type" value="Genomic_DNA"/>
</dbReference>
<dbReference type="InterPro" id="IPR002110">
    <property type="entry name" value="Ankyrin_rpt"/>
</dbReference>
<dbReference type="Gene3D" id="1.25.40.20">
    <property type="entry name" value="Ankyrin repeat-containing domain"/>
    <property type="match status" value="1"/>
</dbReference>
<name>A0A9P5JTS1_9AGAM</name>
<keyword evidence="7" id="KW-1185">Reference proteome</keyword>
<dbReference type="AlphaFoldDB" id="A0A9P5JTS1"/>
<dbReference type="InterPro" id="IPR054471">
    <property type="entry name" value="GPIID_WHD"/>
</dbReference>
<dbReference type="PANTHER" id="PTHR10039">
    <property type="entry name" value="AMELOGENIN"/>
    <property type="match status" value="1"/>
</dbReference>
<keyword evidence="1" id="KW-0677">Repeat</keyword>
<organism evidence="6 7">
    <name type="scientific">Russula ochroleuca</name>
    <dbReference type="NCBI Taxonomy" id="152965"/>
    <lineage>
        <taxon>Eukaryota</taxon>
        <taxon>Fungi</taxon>
        <taxon>Dikarya</taxon>
        <taxon>Basidiomycota</taxon>
        <taxon>Agaricomycotina</taxon>
        <taxon>Agaricomycetes</taxon>
        <taxon>Russulales</taxon>
        <taxon>Russulaceae</taxon>
        <taxon>Russula</taxon>
    </lineage>
</organism>
<keyword evidence="2" id="KW-0040">ANK repeat</keyword>
<dbReference type="Pfam" id="PF24883">
    <property type="entry name" value="NPHP3_N"/>
    <property type="match status" value="1"/>
</dbReference>
<evidence type="ECO:0000259" key="4">
    <source>
        <dbReference type="Pfam" id="PF22939"/>
    </source>
</evidence>
<dbReference type="Proteomes" id="UP000759537">
    <property type="component" value="Unassembled WGS sequence"/>
</dbReference>
<feature type="repeat" description="ANK" evidence="2">
    <location>
        <begin position="1013"/>
        <end position="1045"/>
    </location>
</feature>
<evidence type="ECO:0008006" key="8">
    <source>
        <dbReference type="Google" id="ProtNLM"/>
    </source>
</evidence>
<dbReference type="InterPro" id="IPR056884">
    <property type="entry name" value="NPHP3-like_N"/>
</dbReference>
<evidence type="ECO:0000256" key="1">
    <source>
        <dbReference type="ARBA" id="ARBA00022737"/>
    </source>
</evidence>
<dbReference type="InterPro" id="IPR036770">
    <property type="entry name" value="Ankyrin_rpt-contain_sf"/>
</dbReference>
<dbReference type="PRINTS" id="PR01415">
    <property type="entry name" value="ANKYRIN"/>
</dbReference>
<proteinExistence type="predicted"/>
<protein>
    <recommendedName>
        <fullName evidence="8">NACHT domain-containing protein</fullName>
    </recommendedName>
</protein>
<evidence type="ECO:0000259" key="5">
    <source>
        <dbReference type="Pfam" id="PF24883"/>
    </source>
</evidence>
<reference evidence="6" key="2">
    <citation type="journal article" date="2020" name="Nat. Commun.">
        <title>Large-scale genome sequencing of mycorrhizal fungi provides insights into the early evolution of symbiotic traits.</title>
        <authorList>
            <person name="Miyauchi S."/>
            <person name="Kiss E."/>
            <person name="Kuo A."/>
            <person name="Drula E."/>
            <person name="Kohler A."/>
            <person name="Sanchez-Garcia M."/>
            <person name="Morin E."/>
            <person name="Andreopoulos B."/>
            <person name="Barry K.W."/>
            <person name="Bonito G."/>
            <person name="Buee M."/>
            <person name="Carver A."/>
            <person name="Chen C."/>
            <person name="Cichocki N."/>
            <person name="Clum A."/>
            <person name="Culley D."/>
            <person name="Crous P.W."/>
            <person name="Fauchery L."/>
            <person name="Girlanda M."/>
            <person name="Hayes R.D."/>
            <person name="Keri Z."/>
            <person name="LaButti K."/>
            <person name="Lipzen A."/>
            <person name="Lombard V."/>
            <person name="Magnuson J."/>
            <person name="Maillard F."/>
            <person name="Murat C."/>
            <person name="Nolan M."/>
            <person name="Ohm R.A."/>
            <person name="Pangilinan J."/>
            <person name="Pereira M.F."/>
            <person name="Perotto S."/>
            <person name="Peter M."/>
            <person name="Pfister S."/>
            <person name="Riley R."/>
            <person name="Sitrit Y."/>
            <person name="Stielow J.B."/>
            <person name="Szollosi G."/>
            <person name="Zifcakova L."/>
            <person name="Stursova M."/>
            <person name="Spatafora J.W."/>
            <person name="Tedersoo L."/>
            <person name="Vaario L.M."/>
            <person name="Yamada A."/>
            <person name="Yan M."/>
            <person name="Wang P."/>
            <person name="Xu J."/>
            <person name="Bruns T."/>
            <person name="Baldrian P."/>
            <person name="Vilgalys R."/>
            <person name="Dunand C."/>
            <person name="Henrissat B."/>
            <person name="Grigoriev I.V."/>
            <person name="Hibbett D."/>
            <person name="Nagy L.G."/>
            <person name="Martin F.M."/>
        </authorList>
    </citation>
    <scope>NUCLEOTIDE SEQUENCE</scope>
    <source>
        <strain evidence="6">Prilba</strain>
    </source>
</reference>
<dbReference type="InterPro" id="IPR031350">
    <property type="entry name" value="Goodbye_dom"/>
</dbReference>
<reference evidence="6" key="1">
    <citation type="submission" date="2019-10" db="EMBL/GenBank/DDBJ databases">
        <authorList>
            <consortium name="DOE Joint Genome Institute"/>
            <person name="Kuo A."/>
            <person name="Miyauchi S."/>
            <person name="Kiss E."/>
            <person name="Drula E."/>
            <person name="Kohler A."/>
            <person name="Sanchez-Garcia M."/>
            <person name="Andreopoulos B."/>
            <person name="Barry K.W."/>
            <person name="Bonito G."/>
            <person name="Buee M."/>
            <person name="Carver A."/>
            <person name="Chen C."/>
            <person name="Cichocki N."/>
            <person name="Clum A."/>
            <person name="Culley D."/>
            <person name="Crous P.W."/>
            <person name="Fauchery L."/>
            <person name="Girlanda M."/>
            <person name="Hayes R."/>
            <person name="Keri Z."/>
            <person name="LaButti K."/>
            <person name="Lipzen A."/>
            <person name="Lombard V."/>
            <person name="Magnuson J."/>
            <person name="Maillard F."/>
            <person name="Morin E."/>
            <person name="Murat C."/>
            <person name="Nolan M."/>
            <person name="Ohm R."/>
            <person name="Pangilinan J."/>
            <person name="Pereira M."/>
            <person name="Perotto S."/>
            <person name="Peter M."/>
            <person name="Riley R."/>
            <person name="Sitrit Y."/>
            <person name="Stielow B."/>
            <person name="Szollosi G."/>
            <person name="Zifcakova L."/>
            <person name="Stursova M."/>
            <person name="Spatafora J.W."/>
            <person name="Tedersoo L."/>
            <person name="Vaario L.-M."/>
            <person name="Yamada A."/>
            <person name="Yan M."/>
            <person name="Wang P."/>
            <person name="Xu J."/>
            <person name="Bruns T."/>
            <person name="Baldrian P."/>
            <person name="Vilgalys R."/>
            <person name="Henrissat B."/>
            <person name="Grigoriev I.V."/>
            <person name="Hibbett D."/>
            <person name="Nagy L.G."/>
            <person name="Martin F.M."/>
        </authorList>
    </citation>
    <scope>NUCLEOTIDE SEQUENCE</scope>
    <source>
        <strain evidence="6">Prilba</strain>
    </source>
</reference>
<feature type="repeat" description="ANK" evidence="2">
    <location>
        <begin position="936"/>
        <end position="968"/>
    </location>
</feature>
<dbReference type="SMART" id="SM00248">
    <property type="entry name" value="ANK"/>
    <property type="match status" value="7"/>
</dbReference>
<dbReference type="Pfam" id="PF12796">
    <property type="entry name" value="Ank_2"/>
    <property type="match status" value="2"/>
</dbReference>
<sequence>MSCTHPTATLSSNFQQIFNNALKEYQRRTKKDLLIHPLAAQLQACDSPSSILVLLQQQVQDLDRSQSNNDRLTKWLDPTVNVLYALSDTLGEGVGLVFSPAKAIFTGVGVLLLAAKDVRAGQEALVDILECIETFLRRLEIYTSVPPNEEMADTITTIMVEVLCILAIATKEIGQGRTKKYLKKLVGKTEIEDALKRLDKLTQEEGRMATAQVLKITHTVDESVMGVMDKVLVVDNRVAGVDNRVAVVDDRVASVDDRVKSVDDKVAEVIDDGRQARVVFQQTATDVDQVKRNQLRHDLRRWLSPPDPSTNHNIACDIHHKGTATWFFQGSIYNEWKSTPSLLWIHGKPGSGKSILCSTIIEDIQVMCDAGQASMGYFYFDFRDISKQHWRDLIPSLLTQLSARSTPLCDILSHFYSDHDDGARQPSDEMLTRCLKEMLTLPGRHPVYLIIDALDECSNTSGIPSPRDKVLRLVKELVDLHVPNLHICVTSRPEVDIRDVLERLTSRRVSLHNQSGQKEDIEAYIRSVVYSDLEPIMRRWRKEEKELVIETLSDRADGMFRWIFCQLEALRHCLPPSVRCTLRELPETLDETYERILKEIKKPNRGHARRVLQCLVVAIRPLRVAELAEVLAVDFDDDEGVAKLKPDWRWEDQEQALLIACSSLISIVETGDSRVVQFSHFSVKEYLTSTRLTAASGEASNFHIDLKPAHRTLAEACLCVLLQTHDGVEANTPSDHPLVQYAARHWTNHTQFVDMSRLQKGMEYLFDPDKPHFEMWRTLCDIDTLPDKATFSLLAYYRESTAAPLYYAALCGFHDLVEYLIIKYPQYVNANGGYCVTPLLAALAGKHFQTADLLRHNGADPHFRGREMRTPLHSAACYGNLEVVQKLIEYGADISAEDLDGCTPLHLASEGHSPKNGFIVRLLLDLGADVNARAKNGLTPLHKASTFRALELARVLLGHGADVNARDADGRTPLYSRLYWIVTGSAIQPRAGSVEVARLLLERGADVNARTNDGSTPLHAASSRVELAAVRLLLEHGADVEAEDDSGRTPFQVAGERCVGDTGDEVIELLLEYKAE</sequence>
<gene>
    <name evidence="6" type="ORF">DFH94DRAFT_453871</name>
</gene>
<evidence type="ECO:0000259" key="3">
    <source>
        <dbReference type="Pfam" id="PF17109"/>
    </source>
</evidence>
<dbReference type="Pfam" id="PF13637">
    <property type="entry name" value="Ank_4"/>
    <property type="match status" value="1"/>
</dbReference>
<feature type="domain" description="Fungal STAND N-terminal Goodbye" evidence="3">
    <location>
        <begin position="18"/>
        <end position="142"/>
    </location>
</feature>
<dbReference type="PANTHER" id="PTHR10039:SF16">
    <property type="entry name" value="GPI INOSITOL-DEACYLASE"/>
    <property type="match status" value="1"/>
</dbReference>
<comment type="caution">
    <text evidence="6">The sequence shown here is derived from an EMBL/GenBank/DDBJ whole genome shotgun (WGS) entry which is preliminary data.</text>
</comment>
<accession>A0A9P5JTS1</accession>
<feature type="repeat" description="ANK" evidence="2">
    <location>
        <begin position="992"/>
        <end position="1012"/>
    </location>
</feature>
<feature type="repeat" description="ANK" evidence="2">
    <location>
        <begin position="900"/>
        <end position="935"/>
    </location>
</feature>
<evidence type="ECO:0000256" key="2">
    <source>
        <dbReference type="PROSITE-ProRule" id="PRU00023"/>
    </source>
</evidence>
<feature type="domain" description="Nephrocystin 3-like N-terminal" evidence="5">
    <location>
        <begin position="322"/>
        <end position="492"/>
    </location>
</feature>
<feature type="domain" description="GPI inositol-deacylase winged helix" evidence="4">
    <location>
        <begin position="605"/>
        <end position="697"/>
    </location>
</feature>
<evidence type="ECO:0000313" key="6">
    <source>
        <dbReference type="EMBL" id="KAF8463248.1"/>
    </source>
</evidence>
<dbReference type="Pfam" id="PF22939">
    <property type="entry name" value="WHD_GPIID"/>
    <property type="match status" value="1"/>
</dbReference>
<dbReference type="SUPFAM" id="SSF48403">
    <property type="entry name" value="Ankyrin repeat"/>
    <property type="match status" value="1"/>
</dbReference>
<dbReference type="OrthoDB" id="7464126at2759"/>
<dbReference type="Gene3D" id="1.20.5.2280">
    <property type="match status" value="1"/>
</dbReference>